<dbReference type="InterPro" id="IPR057564">
    <property type="entry name" value="HEAT_ATR"/>
</dbReference>
<dbReference type="CDD" id="cd07036">
    <property type="entry name" value="TPP_PYR_E1-PDHc-beta_like"/>
    <property type="match status" value="1"/>
</dbReference>
<dbReference type="FunFam" id="1.10.1070.11:FF:000031">
    <property type="entry name" value="Phosphatidyl inositol 3-kinase"/>
    <property type="match status" value="1"/>
</dbReference>
<evidence type="ECO:0000256" key="11">
    <source>
        <dbReference type="ARBA" id="ARBA00022840"/>
    </source>
</evidence>
<dbReference type="Gene3D" id="3.40.50.970">
    <property type="match status" value="1"/>
</dbReference>
<keyword evidence="8" id="KW-0547">Nucleotide-binding</keyword>
<evidence type="ECO:0000259" key="20">
    <source>
        <dbReference type="PROSITE" id="PS50290"/>
    </source>
</evidence>
<dbReference type="Gene3D" id="1.10.1070.11">
    <property type="entry name" value="Phosphatidylinositol 3-/4-kinase, catalytic domain"/>
    <property type="match status" value="1"/>
</dbReference>
<keyword evidence="6 22" id="KW-0808">Transferase</keyword>
<dbReference type="GO" id="GO:0006281">
    <property type="term" value="P:DNA repair"/>
    <property type="evidence" value="ECO:0007669"/>
    <property type="project" value="UniProtKB-KW"/>
</dbReference>
<dbReference type="PANTHER" id="PTHR11139">
    <property type="entry name" value="ATAXIA TELANGIECTASIA MUTATED ATM -RELATED"/>
    <property type="match status" value="1"/>
</dbReference>
<feature type="domain" description="PI3K/PI4K catalytic" evidence="20">
    <location>
        <begin position="2035"/>
        <end position="2339"/>
    </location>
</feature>
<keyword evidence="5" id="KW-0723">Serine/threonine-protein kinase</keyword>
<dbReference type="GO" id="GO:0005694">
    <property type="term" value="C:chromosome"/>
    <property type="evidence" value="ECO:0007669"/>
    <property type="project" value="TreeGrafter"/>
</dbReference>
<dbReference type="Gene3D" id="3.40.50.920">
    <property type="match status" value="1"/>
</dbReference>
<comment type="caution">
    <text evidence="22">The sequence shown here is derived from an EMBL/GenBank/DDBJ whole genome shotgun (WGS) entry which is preliminary data.</text>
</comment>
<keyword evidence="9" id="KW-0227">DNA damage</keyword>
<dbReference type="GeneID" id="89926955"/>
<evidence type="ECO:0000256" key="12">
    <source>
        <dbReference type="ARBA" id="ARBA00022946"/>
    </source>
</evidence>
<dbReference type="Pfam" id="PF02780">
    <property type="entry name" value="Transketolase_C"/>
    <property type="match status" value="1"/>
</dbReference>
<dbReference type="Pfam" id="PF23593">
    <property type="entry name" value="HEAT_ATR"/>
    <property type="match status" value="1"/>
</dbReference>
<dbReference type="PANTHER" id="PTHR11139:SF125">
    <property type="entry name" value="SERINE_THREONINE-PROTEIN KINASE MEC1"/>
    <property type="match status" value="1"/>
</dbReference>
<dbReference type="InterPro" id="IPR011009">
    <property type="entry name" value="Kinase-like_dom_sf"/>
</dbReference>
<sequence>MARRTAPTFAATANGHMPPPSTLAAQIVQNQTRSSAPQANGEKATFAQLLHELLNNPGATPETDVGVNVKLISVVAEAGLAPLVDGNPFADWEALISQATDSITVIETTIRRQPEVLFALSTEDGPQLLLSLLARLFAVCGRPSCDSLPIVRLLNSIFAVLKASIDLWQYVRLVQEALQESVDEAASCLEAMTATAPDVVVKLPPAKIVAKLWPQSEREIALPHGCQATVSHASSAFVLANKVSTVKELPLAWKHETHDKLERLLPRLGKKLEDSKQYHSTVQDLLNVSSSTTLVSALIEDVSKIAITHSTQQSMAKSLVKMLRSDSGLVRDAFLTSLTSLAEQESFDKLHEDLRIAITTVMCRLLDRSNRPERILALEDALRQDNVMTDTELLDDFRQLSVVQQTGCDGPRRRKRRKIDTAHRDGNSMAASHTVALLTSTESPDPATLAQTSPAVYLQLSEDEKCLVWQGLAEMAVVKTKAALEAVAILIEQPDTQQSKQVRILSMLAVKACIAQAQDPIYLDLTKSTVGQACLHSLRSSLRELRYAAGQTLVAFLRADLPEELRSSNRRAALEFLRALSDRDIACEHDTLIVAWGHVALTCGDTELNLALLRLVDYLGHSNPLICGLAFAELEKLAISRKQSAEEMFKPFWSSIAVSVAHDLQSRPQKAQQLCDLLGVDLNQWLVQTQQDTIPSLVLTKKTNILARIAAARGSGTTIVDLCMKPRTNLAATLAVLLAQSGSDIEEAASACLSSVSPDFPDLPSLVKLDATLVACFLLRYIGDQVDGTKSRAHQTFQVFANIAERRPGQTRAHSKASKTVMEFFDNHILGIMTYFSEVLENAQGFYPVQEKIRCIKAIGEMLAMVKQHANIALPQIRAALQSAMEQKDLCEAAFGVWLDLVSVLNGEDIAFVLDQTFALILRHWQSLSPQLQHSTNAKLSDMIKSHNQVVQDCVMTLPSLKDIPLLSKLGAEIERLKSHEGVEVHCRVFAKRLQDESGIVVLHALKELVVFLEQNQDFILEAAVSEQPTTVLSDLLRSLFDVGTKYSADSLEAANLVGKALGIIGCVDPNRIDATRKKRKALVLSNFDKADETTDWVMVLLEDVLVKAFKSVSNARAQGFLAYVIQELLRFCNFNDNSVLRPRASQAPSAHQKWANMPEHVRITLTPFVKSRYVVRSNADASPPNRSYPGFSADQGHTHWLRSLVFDLMWKAKGDNAQMVFPLLARVIRGHDLAIAGFLLPYAMLNIVLGGTVAEVNDMSDEIRAVLSAQPTDTAQQENVKLCSESVFNVLDYMSTWLQEKKKQLGETRSAAYRTGHSPSDFDEAKDMAQIDIVEKFVASIPAEVIASQAVLCGSFARALFHWEQYIRQKRPIIPSDRPPQKASDDEALYNRLHDIYAQIDEPDGLEGISAHLPFLSEEQQAMQHEKSGRWTAAQAWYESELAEQPGNIDLEDSLLRCLRVKGQYGPLLRYVDSFVAAHASAGDLKLAKERLLPVSVEAQWMTCDLEGMKTRLASETADSVTDFNVGVGKLLCSLSGTNDKTPNETIKQLRTHVTQGFTLANTSSINTAHDDLKKLHVLYEIEALSSDHDINKESITHILERRLAVLGSYVADKQDVLGIRRLVMQCLPDQFNTGDLGPAWLTSAKLARQSKNTQQAFNAVLRANEYGDQTAKLEEARLLWRDGHQRHAIQALESSIASGVFESSNTVGEPGVSSNVNGAKQDMLSAKASLLLAKWLDALGQSQAKDMTDKYQFAARHFQRWEKGHYYLGKHYQKLLEAEKPVPREKQTLRCRSGELTRLVIENLLRSVPFGNKYWHETIPKVLTLWLDLGLDATKTIRGEDRSVAEQRMKASSQATRQLQKYFDRVPPFVFYQAMPQMISRITHSNPEVWKQLCNILTRIVASHPSQALWSLLAVIKASDQPRVDRGMEIISRLKERKASAKAEVSGIDLRLFITQGQKLSDGLLQACEAHIEPRVTGVSLGKDLGFNHKLAPNPLVVPIETTLAATLPGGATSETIRKHRAFVQDKITISSFADQVLVLSSLQRPRKLTVRGSDGKQYGLLCKPKDDLRKDQRLMEFNGIINRALKRDAESSKRRLYIKTYAVTPLSEESGIIEWVEGIKPMRDILLGIYSRKGVRPNYPDLRRMLDDASTDVQNAHIFLDKVLPTFPAVLHEWFTEVYPEPDAWFAARLRYTRTAAVMSIVGHVLGLGDRHGENILLEESTGGVFHVDFNCLFDKGLTFEKPEVVPFRLTHNMVDAMGPYGYEGPFRKSSELTLRLLRQSKDTLMTILETFLYDPTTDFVDKKKNKKSHDGVPETPPEILDSVNGKLKGLLRASRFNGTSIPTTSTPPRRLCHYYLPYIDPCAIETSAMVATRLLRPAAQLLRSSPSTLPRSSFQKVSAPAISRWRTYASGSKEVTVRDALNEAMAEEMEKNSKVFVLGEEVAQYNGAYKVTKGLLDRFGEKRVIDSPITESGFAGLTVGAALAGLHPVCEFMTFNFAMQAIDQIINSAAKTHYMSGGIQPCNITFRGPNGFAAGVAAQHSQDYSAWYGSVPGLKVVTPYSSEDAKGLLKAAIRDPNPVVVLENELLYGLPFQMSEEAQSDDFVIPFGKAKIERPGKDITLVTLSRPVGQCLVAAEQLKSKYGVEAEVINLRSVKPMDVEAIVKSVKKTGLMMAVESGFPSFGVGAEIIALTCEYAFDYLDAPPVRITGAEVPTPYAQKLEEMSFPTEQLIVDYAAKLLKV</sequence>
<dbReference type="PROSITE" id="PS50290">
    <property type="entry name" value="PI3_4_KINASE_3"/>
    <property type="match status" value="1"/>
</dbReference>
<dbReference type="PROSITE" id="PS00916">
    <property type="entry name" value="PI3_4_KINASE_2"/>
    <property type="match status" value="1"/>
</dbReference>
<dbReference type="Pfam" id="PF02779">
    <property type="entry name" value="Transket_pyr"/>
    <property type="match status" value="1"/>
</dbReference>
<dbReference type="FunFam" id="3.40.50.970:FF:000006">
    <property type="entry name" value="Pyruvate dehydrogenase E1 component subunit beta"/>
    <property type="match status" value="1"/>
</dbReference>
<reference evidence="22 23" key="1">
    <citation type="submission" date="2023-08" db="EMBL/GenBank/DDBJ databases">
        <title>Black Yeasts Isolated from many extreme environments.</title>
        <authorList>
            <person name="Coleine C."/>
            <person name="Stajich J.E."/>
            <person name="Selbmann L."/>
        </authorList>
    </citation>
    <scope>NUCLEOTIDE SEQUENCE [LARGE SCALE GENOMIC DNA]</scope>
    <source>
        <strain evidence="22 23">CCFEE 5935</strain>
    </source>
</reference>
<evidence type="ECO:0000256" key="19">
    <source>
        <dbReference type="ARBA" id="ARBA00023317"/>
    </source>
</evidence>
<keyword evidence="10 22" id="KW-0418">Kinase</keyword>
<evidence type="ECO:0000259" key="21">
    <source>
        <dbReference type="PROSITE" id="PS51189"/>
    </source>
</evidence>
<dbReference type="RefSeq" id="XP_064658983.1">
    <property type="nucleotide sequence ID" value="XM_064802858.1"/>
</dbReference>
<evidence type="ECO:0000256" key="14">
    <source>
        <dbReference type="ARBA" id="ARBA00023002"/>
    </source>
</evidence>
<evidence type="ECO:0000256" key="3">
    <source>
        <dbReference type="ARBA" id="ARBA00004173"/>
    </source>
</evidence>
<protein>
    <submittedName>
        <fullName evidence="22">Serine/threonine-protein kinase M1</fullName>
        <ecNumber evidence="22">2.7.11.1</ecNumber>
    </submittedName>
</protein>
<dbReference type="InterPro" id="IPR003151">
    <property type="entry name" value="PIK-rel_kinase_FAT"/>
</dbReference>
<dbReference type="GO" id="GO:0016491">
    <property type="term" value="F:oxidoreductase activity"/>
    <property type="evidence" value="ECO:0007669"/>
    <property type="project" value="UniProtKB-KW"/>
</dbReference>
<evidence type="ECO:0000256" key="18">
    <source>
        <dbReference type="ARBA" id="ARBA00023242"/>
    </source>
</evidence>
<accession>A0AAV9PD10</accession>
<dbReference type="GO" id="GO:0005524">
    <property type="term" value="F:ATP binding"/>
    <property type="evidence" value="ECO:0007669"/>
    <property type="project" value="UniProtKB-KW"/>
</dbReference>
<dbReference type="EMBL" id="JAVRRT010000008">
    <property type="protein sequence ID" value="KAK5169637.1"/>
    <property type="molecule type" value="Genomic_DNA"/>
</dbReference>
<dbReference type="Pfam" id="PF08064">
    <property type="entry name" value="UME"/>
    <property type="match status" value="1"/>
</dbReference>
<comment type="subcellular location">
    <subcellularLocation>
        <location evidence="3">Mitochondrion</location>
    </subcellularLocation>
    <subcellularLocation>
        <location evidence="2">Nucleus</location>
    </subcellularLocation>
</comment>
<dbReference type="SMART" id="SM00861">
    <property type="entry name" value="Transket_pyr"/>
    <property type="match status" value="1"/>
</dbReference>
<dbReference type="GO" id="GO:0004674">
    <property type="term" value="F:protein serine/threonine kinase activity"/>
    <property type="evidence" value="ECO:0007669"/>
    <property type="project" value="UniProtKB-KW"/>
</dbReference>
<evidence type="ECO:0000256" key="8">
    <source>
        <dbReference type="ARBA" id="ARBA00022741"/>
    </source>
</evidence>
<dbReference type="InterPro" id="IPR005475">
    <property type="entry name" value="Transketolase-like_Pyr-bd"/>
</dbReference>
<keyword evidence="16" id="KW-0496">Mitochondrion</keyword>
<keyword evidence="19" id="KW-0670">Pyruvate</keyword>
<dbReference type="InterPro" id="IPR036940">
    <property type="entry name" value="PI3/4_kinase_cat_sf"/>
</dbReference>
<evidence type="ECO:0000256" key="7">
    <source>
        <dbReference type="ARBA" id="ARBA00022723"/>
    </source>
</evidence>
<dbReference type="InterPro" id="IPR009014">
    <property type="entry name" value="Transketo_C/PFOR_II"/>
</dbReference>
<keyword evidence="7" id="KW-0479">Metal-binding</keyword>
<dbReference type="Gene3D" id="3.30.1010.10">
    <property type="entry name" value="Phosphatidylinositol 3-kinase Catalytic Subunit, Chain A, domain 4"/>
    <property type="match status" value="1"/>
</dbReference>
<dbReference type="InterPro" id="IPR012993">
    <property type="entry name" value="UME"/>
</dbReference>
<dbReference type="Proteomes" id="UP001337655">
    <property type="component" value="Unassembled WGS sequence"/>
</dbReference>
<evidence type="ECO:0000256" key="6">
    <source>
        <dbReference type="ARBA" id="ARBA00022679"/>
    </source>
</evidence>
<evidence type="ECO:0000313" key="22">
    <source>
        <dbReference type="EMBL" id="KAK5169637.1"/>
    </source>
</evidence>
<keyword evidence="15" id="KW-0786">Thiamine pyrophosphate</keyword>
<keyword evidence="17" id="KW-0234">DNA repair</keyword>
<evidence type="ECO:0000256" key="10">
    <source>
        <dbReference type="ARBA" id="ARBA00022777"/>
    </source>
</evidence>
<dbReference type="SMART" id="SM00802">
    <property type="entry name" value="UME"/>
    <property type="match status" value="1"/>
</dbReference>
<proteinExistence type="inferred from homology"/>
<dbReference type="GO" id="GO:0000723">
    <property type="term" value="P:telomere maintenance"/>
    <property type="evidence" value="ECO:0007669"/>
    <property type="project" value="TreeGrafter"/>
</dbReference>
<dbReference type="EC" id="2.7.11.1" evidence="22"/>
<evidence type="ECO:0000256" key="13">
    <source>
        <dbReference type="ARBA" id="ARBA00022958"/>
    </source>
</evidence>
<name>A0AAV9PD10_9PEZI</name>
<dbReference type="NCBIfam" id="NF006667">
    <property type="entry name" value="PRK09212.1"/>
    <property type="match status" value="1"/>
</dbReference>
<dbReference type="SUPFAM" id="SSF52922">
    <property type="entry name" value="TK C-terminal domain-like"/>
    <property type="match status" value="1"/>
</dbReference>
<dbReference type="InterPro" id="IPR014009">
    <property type="entry name" value="PIK_FAT"/>
</dbReference>
<evidence type="ECO:0000313" key="23">
    <source>
        <dbReference type="Proteomes" id="UP001337655"/>
    </source>
</evidence>
<dbReference type="GO" id="GO:0005739">
    <property type="term" value="C:mitochondrion"/>
    <property type="evidence" value="ECO:0007669"/>
    <property type="project" value="UniProtKB-SubCell"/>
</dbReference>
<evidence type="ECO:0000256" key="16">
    <source>
        <dbReference type="ARBA" id="ARBA00023128"/>
    </source>
</evidence>
<dbReference type="SUPFAM" id="SSF56112">
    <property type="entry name" value="Protein kinase-like (PK-like)"/>
    <property type="match status" value="1"/>
</dbReference>
<dbReference type="NCBIfam" id="NF008854">
    <property type="entry name" value="PRK11892.1"/>
    <property type="match status" value="1"/>
</dbReference>
<dbReference type="SMART" id="SM00146">
    <property type="entry name" value="PI3Kc"/>
    <property type="match status" value="1"/>
</dbReference>
<dbReference type="CDD" id="cd00892">
    <property type="entry name" value="PIKKc_ATR"/>
    <property type="match status" value="1"/>
</dbReference>
<dbReference type="Pfam" id="PF00454">
    <property type="entry name" value="PI3_PI4_kinase"/>
    <property type="match status" value="1"/>
</dbReference>
<dbReference type="GO" id="GO:0046872">
    <property type="term" value="F:metal ion binding"/>
    <property type="evidence" value="ECO:0007669"/>
    <property type="project" value="UniProtKB-KW"/>
</dbReference>
<keyword evidence="13" id="KW-0630">Potassium</keyword>
<dbReference type="Pfam" id="PF02259">
    <property type="entry name" value="FAT"/>
    <property type="match status" value="1"/>
</dbReference>
<keyword evidence="23" id="KW-1185">Reference proteome</keyword>
<dbReference type="InterPro" id="IPR033248">
    <property type="entry name" value="Transketolase_C"/>
</dbReference>
<dbReference type="PROSITE" id="PS51189">
    <property type="entry name" value="FAT"/>
    <property type="match status" value="1"/>
</dbReference>
<dbReference type="SUPFAM" id="SSF52518">
    <property type="entry name" value="Thiamin diphosphate-binding fold (THDP-binding)"/>
    <property type="match status" value="1"/>
</dbReference>
<dbReference type="InterPro" id="IPR050517">
    <property type="entry name" value="DDR_Repair_Kinase"/>
</dbReference>
<organism evidence="22 23">
    <name type="scientific">Saxophila tyrrhenica</name>
    <dbReference type="NCBI Taxonomy" id="1690608"/>
    <lineage>
        <taxon>Eukaryota</taxon>
        <taxon>Fungi</taxon>
        <taxon>Dikarya</taxon>
        <taxon>Ascomycota</taxon>
        <taxon>Pezizomycotina</taxon>
        <taxon>Dothideomycetes</taxon>
        <taxon>Dothideomycetidae</taxon>
        <taxon>Mycosphaerellales</taxon>
        <taxon>Extremaceae</taxon>
        <taxon>Saxophila</taxon>
    </lineage>
</organism>
<dbReference type="GO" id="GO:0006086">
    <property type="term" value="P:pyruvate decarboxylation to acetyl-CoA"/>
    <property type="evidence" value="ECO:0007669"/>
    <property type="project" value="UniProtKB-ARBA"/>
</dbReference>
<keyword evidence="14" id="KW-0560">Oxidoreductase</keyword>
<evidence type="ECO:0000256" key="15">
    <source>
        <dbReference type="ARBA" id="ARBA00023052"/>
    </source>
</evidence>
<keyword evidence="18" id="KW-0539">Nucleus</keyword>
<dbReference type="GO" id="GO:0005634">
    <property type="term" value="C:nucleus"/>
    <property type="evidence" value="ECO:0007669"/>
    <property type="project" value="UniProtKB-SubCell"/>
</dbReference>
<evidence type="ECO:0000256" key="5">
    <source>
        <dbReference type="ARBA" id="ARBA00022527"/>
    </source>
</evidence>
<dbReference type="InterPro" id="IPR016024">
    <property type="entry name" value="ARM-type_fold"/>
</dbReference>
<gene>
    <name evidence="22" type="primary">MEC1</name>
    <name evidence="22" type="ORF">LTR77_005614</name>
</gene>
<evidence type="ECO:0000256" key="4">
    <source>
        <dbReference type="ARBA" id="ARBA00010769"/>
    </source>
</evidence>
<evidence type="ECO:0000256" key="9">
    <source>
        <dbReference type="ARBA" id="ARBA00022763"/>
    </source>
</evidence>
<dbReference type="SUPFAM" id="SSF48371">
    <property type="entry name" value="ARM repeat"/>
    <property type="match status" value="1"/>
</dbReference>
<dbReference type="InterPro" id="IPR029061">
    <property type="entry name" value="THDP-binding"/>
</dbReference>
<evidence type="ECO:0000256" key="17">
    <source>
        <dbReference type="ARBA" id="ARBA00023204"/>
    </source>
</evidence>
<evidence type="ECO:0000256" key="1">
    <source>
        <dbReference type="ARBA" id="ARBA00001964"/>
    </source>
</evidence>
<feature type="domain" description="FAT" evidence="21">
    <location>
        <begin position="1346"/>
        <end position="1920"/>
    </location>
</feature>
<dbReference type="GO" id="GO:0000077">
    <property type="term" value="P:DNA damage checkpoint signaling"/>
    <property type="evidence" value="ECO:0007669"/>
    <property type="project" value="TreeGrafter"/>
</dbReference>
<comment type="similarity">
    <text evidence="4">Belongs to the PI3/PI4-kinase family. ATM subfamily.</text>
</comment>
<dbReference type="InterPro" id="IPR000403">
    <property type="entry name" value="PI3/4_kinase_cat_dom"/>
</dbReference>
<keyword evidence="11" id="KW-0067">ATP-binding</keyword>
<dbReference type="FunFam" id="3.40.50.920:FF:000001">
    <property type="entry name" value="Pyruvate dehydrogenase E1 beta subunit"/>
    <property type="match status" value="1"/>
</dbReference>
<dbReference type="InterPro" id="IPR018936">
    <property type="entry name" value="PI3/4_kinase_CS"/>
</dbReference>
<keyword evidence="12" id="KW-0809">Transit peptide</keyword>
<comment type="cofactor">
    <cofactor evidence="1">
        <name>thiamine diphosphate</name>
        <dbReference type="ChEBI" id="CHEBI:58937"/>
    </cofactor>
</comment>
<dbReference type="InterPro" id="IPR056802">
    <property type="entry name" value="ATR-like_M-HEAT"/>
</dbReference>
<evidence type="ECO:0000256" key="2">
    <source>
        <dbReference type="ARBA" id="ARBA00004123"/>
    </source>
</evidence>
<dbReference type="Pfam" id="PF25030">
    <property type="entry name" value="M-HEAT_ATR"/>
    <property type="match status" value="1"/>
</dbReference>